<gene>
    <name evidence="2" type="ORF">OCTVUL_1B018859</name>
</gene>
<keyword evidence="3" id="KW-1185">Reference proteome</keyword>
<reference evidence="2" key="1">
    <citation type="submission" date="2023-08" db="EMBL/GenBank/DDBJ databases">
        <authorList>
            <person name="Alioto T."/>
            <person name="Alioto T."/>
            <person name="Gomez Garrido J."/>
        </authorList>
    </citation>
    <scope>NUCLEOTIDE SEQUENCE</scope>
</reference>
<sequence>MAERLLAILTLLTVLTVMATIRISNDSRRLLFSRFDDECQISFCYTGFICPMGKKLQFPETHQLQFQEWRKSSHSQSGNK</sequence>
<dbReference type="EMBL" id="OX597817">
    <property type="protein sequence ID" value="CAI9721186.1"/>
    <property type="molecule type" value="Genomic_DNA"/>
</dbReference>
<feature type="signal peptide" evidence="1">
    <location>
        <begin position="1"/>
        <end position="19"/>
    </location>
</feature>
<accession>A0AA36ARX2</accession>
<organism evidence="2 3">
    <name type="scientific">Octopus vulgaris</name>
    <name type="common">Common octopus</name>
    <dbReference type="NCBI Taxonomy" id="6645"/>
    <lineage>
        <taxon>Eukaryota</taxon>
        <taxon>Metazoa</taxon>
        <taxon>Spiralia</taxon>
        <taxon>Lophotrochozoa</taxon>
        <taxon>Mollusca</taxon>
        <taxon>Cephalopoda</taxon>
        <taxon>Coleoidea</taxon>
        <taxon>Octopodiformes</taxon>
        <taxon>Octopoda</taxon>
        <taxon>Incirrata</taxon>
        <taxon>Octopodidae</taxon>
        <taxon>Octopus</taxon>
    </lineage>
</organism>
<name>A0AA36ARX2_OCTVU</name>
<dbReference type="Proteomes" id="UP001162480">
    <property type="component" value="Chromosome 4"/>
</dbReference>
<dbReference type="AlphaFoldDB" id="A0AA36ARX2"/>
<evidence type="ECO:0000313" key="2">
    <source>
        <dbReference type="EMBL" id="CAI9721186.1"/>
    </source>
</evidence>
<evidence type="ECO:0000313" key="3">
    <source>
        <dbReference type="Proteomes" id="UP001162480"/>
    </source>
</evidence>
<proteinExistence type="predicted"/>
<evidence type="ECO:0000256" key="1">
    <source>
        <dbReference type="SAM" id="SignalP"/>
    </source>
</evidence>
<keyword evidence="1" id="KW-0732">Signal</keyword>
<protein>
    <submittedName>
        <fullName evidence="2">Uncharacterized protein</fullName>
    </submittedName>
</protein>
<feature type="chain" id="PRO_5041433284" evidence="1">
    <location>
        <begin position="20"/>
        <end position="80"/>
    </location>
</feature>